<organism evidence="1">
    <name type="scientific">Eutreptiella gymnastica</name>
    <dbReference type="NCBI Taxonomy" id="73025"/>
    <lineage>
        <taxon>Eukaryota</taxon>
        <taxon>Discoba</taxon>
        <taxon>Euglenozoa</taxon>
        <taxon>Euglenida</taxon>
        <taxon>Spirocuta</taxon>
        <taxon>Euglenophyceae</taxon>
        <taxon>Eutreptiales</taxon>
        <taxon>Eutreptiaceae</taxon>
        <taxon>Eutreptiella</taxon>
    </lineage>
</organism>
<dbReference type="EMBL" id="HBJA01090418">
    <property type="protein sequence ID" value="CAE0820301.1"/>
    <property type="molecule type" value="Transcribed_RNA"/>
</dbReference>
<evidence type="ECO:0008006" key="2">
    <source>
        <dbReference type="Google" id="ProtNLM"/>
    </source>
</evidence>
<evidence type="ECO:0000313" key="1">
    <source>
        <dbReference type="EMBL" id="CAE0820301.1"/>
    </source>
</evidence>
<dbReference type="InterPro" id="IPR011992">
    <property type="entry name" value="EF-hand-dom_pair"/>
</dbReference>
<dbReference type="InterPro" id="IPR032675">
    <property type="entry name" value="LRR_dom_sf"/>
</dbReference>
<sequence length="410" mass="47003">MRKKARMMMVNWCAWRMTCSLAPRPSPRWISALCLSNRPIGYTCNKYSTVRCKELKQIFDLFDERGQGELRHAQIKDILEEARFLGDDPSQTHDDYAEQILQRSDVDESGGLNFEEFISDAWISTLTMSHFGPKKPPRSLQEARGLNPSKSLGGGGDYCALNPDAHVWDGGLRVIKEWNHRNSTIAAEEAEAQRRLQEAKEADIQRQRRRHGSFYGVEDKCFICIFGFLEQMALIRSVCRVATKYNWLTRTPSLWTRLLLANTHPSTHPHLYTRLSLLRLLNFPAEAPEAVLLDDSHYGDEDVHAVVRSLSTRLRVLGLSGAVRVTDKTHQYISLYCDRIEELDLRRTSISIDQEEMGEMCEPEADKPESGSSCREVDVLTMFRTNHPQLKSYETVLGRNEFDSPEAMQF</sequence>
<dbReference type="AlphaFoldDB" id="A0A7S4LCH3"/>
<proteinExistence type="predicted"/>
<protein>
    <recommendedName>
        <fullName evidence="2">Calmodulin</fullName>
    </recommendedName>
</protein>
<reference evidence="1" key="1">
    <citation type="submission" date="2021-01" db="EMBL/GenBank/DDBJ databases">
        <authorList>
            <person name="Corre E."/>
            <person name="Pelletier E."/>
            <person name="Niang G."/>
            <person name="Scheremetjew M."/>
            <person name="Finn R."/>
            <person name="Kale V."/>
            <person name="Holt S."/>
            <person name="Cochrane G."/>
            <person name="Meng A."/>
            <person name="Brown T."/>
            <person name="Cohen L."/>
        </authorList>
    </citation>
    <scope>NUCLEOTIDE SEQUENCE</scope>
    <source>
        <strain evidence="1">CCMP1594</strain>
    </source>
</reference>
<dbReference type="Gene3D" id="3.80.10.10">
    <property type="entry name" value="Ribonuclease Inhibitor"/>
    <property type="match status" value="1"/>
</dbReference>
<dbReference type="CDD" id="cd00051">
    <property type="entry name" value="EFh"/>
    <property type="match status" value="1"/>
</dbReference>
<accession>A0A7S4LCH3</accession>
<dbReference type="SUPFAM" id="SSF47473">
    <property type="entry name" value="EF-hand"/>
    <property type="match status" value="1"/>
</dbReference>
<dbReference type="GO" id="GO:0005509">
    <property type="term" value="F:calcium ion binding"/>
    <property type="evidence" value="ECO:0007669"/>
    <property type="project" value="InterPro"/>
</dbReference>
<dbReference type="Gene3D" id="1.10.238.10">
    <property type="entry name" value="EF-hand"/>
    <property type="match status" value="1"/>
</dbReference>
<dbReference type="InterPro" id="IPR002048">
    <property type="entry name" value="EF_hand_dom"/>
</dbReference>
<name>A0A7S4LCH3_9EUGL</name>
<gene>
    <name evidence="1" type="ORF">EGYM00163_LOCUS31472</name>
</gene>